<evidence type="ECO:0008006" key="4">
    <source>
        <dbReference type="Google" id="ProtNLM"/>
    </source>
</evidence>
<proteinExistence type="predicted"/>
<evidence type="ECO:0000313" key="3">
    <source>
        <dbReference type="Proteomes" id="UP000800096"/>
    </source>
</evidence>
<dbReference type="OrthoDB" id="5366256at2759"/>
<organism evidence="2 3">
    <name type="scientific">Ampelomyces quisqualis</name>
    <name type="common">Powdery mildew agent</name>
    <dbReference type="NCBI Taxonomy" id="50730"/>
    <lineage>
        <taxon>Eukaryota</taxon>
        <taxon>Fungi</taxon>
        <taxon>Dikarya</taxon>
        <taxon>Ascomycota</taxon>
        <taxon>Pezizomycotina</taxon>
        <taxon>Dothideomycetes</taxon>
        <taxon>Pleosporomycetidae</taxon>
        <taxon>Pleosporales</taxon>
        <taxon>Pleosporineae</taxon>
        <taxon>Phaeosphaeriaceae</taxon>
        <taxon>Ampelomyces</taxon>
    </lineage>
</organism>
<evidence type="ECO:0000313" key="2">
    <source>
        <dbReference type="EMBL" id="KAF1920637.1"/>
    </source>
</evidence>
<dbReference type="Proteomes" id="UP000800096">
    <property type="component" value="Unassembled WGS sequence"/>
</dbReference>
<name>A0A6A5R3V0_AMPQU</name>
<protein>
    <recommendedName>
        <fullName evidence="4">C2H2-type domain-containing protein</fullName>
    </recommendedName>
</protein>
<evidence type="ECO:0000256" key="1">
    <source>
        <dbReference type="SAM" id="MobiDB-lite"/>
    </source>
</evidence>
<keyword evidence="3" id="KW-1185">Reference proteome</keyword>
<sequence>MTLRSPDQQHQKITTISRRLRQPADQIVSAQPLEIPRLRSFRPRRATTLPAPHREPLQSRLRFSQDHLVDSQKDYFDGGLKRNTVSDFHQRTTLHKSVDNLYAPTLDVSSHTAPQPTSAAFVSIEQKTARDYQHVRHLAPTFPPPPLLSVTGSLDFEIPLSITDSSQSQNPFLTLRDMSTLGCMMAPSQYGMNHSGSPPSYPPNYPSSSQHSYAEHRASTSGSYSSSYASIPAILHNQQRPEDHRVLPPYQTHSQPLSRSPYQQQPSVPMRSNLSSLVPAAHGYSYSTSHSAIQNHALGSNASSYPPPQLYPPTNYGVSDYHPLPTMYPPSSTTPAAYPSYASSPSISEAPASDIPQALPSPGAHSNAMMPRILNSRPKPQCWEHGCNGRQFSTFSNLLRHQREKSGTASKSFCPRCGAEFTRTTARNGHMAHDKCKPRRPSDTSH</sequence>
<reference evidence="2" key="1">
    <citation type="journal article" date="2020" name="Stud. Mycol.">
        <title>101 Dothideomycetes genomes: a test case for predicting lifestyles and emergence of pathogens.</title>
        <authorList>
            <person name="Haridas S."/>
            <person name="Albert R."/>
            <person name="Binder M."/>
            <person name="Bloem J."/>
            <person name="Labutti K."/>
            <person name="Salamov A."/>
            <person name="Andreopoulos B."/>
            <person name="Baker S."/>
            <person name="Barry K."/>
            <person name="Bills G."/>
            <person name="Bluhm B."/>
            <person name="Cannon C."/>
            <person name="Castanera R."/>
            <person name="Culley D."/>
            <person name="Daum C."/>
            <person name="Ezra D."/>
            <person name="Gonzalez J."/>
            <person name="Henrissat B."/>
            <person name="Kuo A."/>
            <person name="Liang C."/>
            <person name="Lipzen A."/>
            <person name="Lutzoni F."/>
            <person name="Magnuson J."/>
            <person name="Mondo S."/>
            <person name="Nolan M."/>
            <person name="Ohm R."/>
            <person name="Pangilinan J."/>
            <person name="Park H.-J."/>
            <person name="Ramirez L."/>
            <person name="Alfaro M."/>
            <person name="Sun H."/>
            <person name="Tritt A."/>
            <person name="Yoshinaga Y."/>
            <person name="Zwiers L.-H."/>
            <person name="Turgeon B."/>
            <person name="Goodwin S."/>
            <person name="Spatafora J."/>
            <person name="Crous P."/>
            <person name="Grigoriev I."/>
        </authorList>
    </citation>
    <scope>NUCLEOTIDE SEQUENCE</scope>
    <source>
        <strain evidence="2">HMLAC05119</strain>
    </source>
</reference>
<feature type="compositionally biased region" description="Polar residues" evidence="1">
    <location>
        <begin position="251"/>
        <end position="271"/>
    </location>
</feature>
<dbReference type="EMBL" id="ML979132">
    <property type="protein sequence ID" value="KAF1920637.1"/>
    <property type="molecule type" value="Genomic_DNA"/>
</dbReference>
<accession>A0A6A5R3V0</accession>
<feature type="region of interest" description="Disordered" evidence="1">
    <location>
        <begin position="244"/>
        <end position="271"/>
    </location>
</feature>
<feature type="region of interest" description="Disordered" evidence="1">
    <location>
        <begin position="190"/>
        <end position="225"/>
    </location>
</feature>
<dbReference type="AlphaFoldDB" id="A0A6A5R3V0"/>
<gene>
    <name evidence="2" type="ORF">BDU57DRAFT_437545</name>
</gene>